<accession>A0A5P9CQR3</accession>
<keyword evidence="2" id="KW-1185">Reference proteome</keyword>
<dbReference type="AlphaFoldDB" id="A0A5P9CQR3"/>
<dbReference type="KEGG" id="vaq:FIV01_16560"/>
<evidence type="ECO:0000313" key="1">
    <source>
        <dbReference type="EMBL" id="QFT28002.1"/>
    </source>
</evidence>
<geneLocation type="plasmid" evidence="2">
    <name>pthaf100_a</name>
</geneLocation>
<sequence>MHTLKHFVPSLHLVVFDDVRSMLAIRQSQSSPLSELNNSDIYNLVAIALILWGSVMHWC</sequence>
<organism evidence="1 2">
    <name type="scientific">Vibrio aquimaris</name>
    <dbReference type="NCBI Taxonomy" id="2587862"/>
    <lineage>
        <taxon>Bacteria</taxon>
        <taxon>Pseudomonadati</taxon>
        <taxon>Pseudomonadota</taxon>
        <taxon>Gammaproteobacteria</taxon>
        <taxon>Vibrionales</taxon>
        <taxon>Vibrionaceae</taxon>
        <taxon>Vibrio</taxon>
    </lineage>
</organism>
<evidence type="ECO:0000313" key="2">
    <source>
        <dbReference type="Proteomes" id="UP000326936"/>
    </source>
</evidence>
<reference evidence="1 2" key="1">
    <citation type="submission" date="2019-10" db="EMBL/GenBank/DDBJ databases">
        <title>Complete genome sequence of Vibrio sp. strain THAF100, isolated from non-filtered water from the water column of tank 6 of a marine aquarium containing stony-coral fragments. Water maintained at 26 degree C.</title>
        <authorList>
            <person name="Ruckert C."/>
            <person name="Franco A."/>
            <person name="Kalinowski J."/>
            <person name="Glaeser S."/>
        </authorList>
    </citation>
    <scope>NUCLEOTIDE SEQUENCE [LARGE SCALE GENOMIC DNA]</scope>
    <source>
        <strain evidence="1 2">THAF100</strain>
        <plasmid evidence="2">pthaf100_a</plasmid>
    </source>
</reference>
<keyword evidence="1" id="KW-0614">Plasmid</keyword>
<proteinExistence type="predicted"/>
<gene>
    <name evidence="1" type="ORF">FIV01_16560</name>
</gene>
<protein>
    <submittedName>
        <fullName evidence="1">Uncharacterized protein</fullName>
    </submittedName>
</protein>
<name>A0A5P9CQR3_9VIBR</name>
<dbReference type="Proteomes" id="UP000326936">
    <property type="component" value="Plasmid pTHAF100_a"/>
</dbReference>
<dbReference type="EMBL" id="CP045351">
    <property type="protein sequence ID" value="QFT28002.1"/>
    <property type="molecule type" value="Genomic_DNA"/>
</dbReference>